<sequence>MSTLKFADTYNMVVFLEKPTKSEGFEQTVDFLSAHTLRYSLTVNPTIYDSCIEQFWSTAMAKTINEESQIHSRVDGKEIIITESSVRREIRLADKEGSTIPTDPQHTPTILQQLSYQPQKTQQPRKPKKKNTQVPQPSGSTEHVANEAIYKSWMTDWCQEAMRDTIAQTRFENMSKLSNDSLLVKDDAKMFDLNDSHGEEVFVKKEVVDKEVSAAGEVNAASIATTVSTAATIITDEITLAQARMEIKTSKPKAKGKAKKNVRLVMDKLVEMKLELILLFWSIAMAKTINEESQIHARVDGKEIIITESSVRREIRLADKEGSTIPTDPQHTPTILQQSSYQPQKTQQPRKPKKKNTQAATNASSLEAEQDNGNIDKTQSKATSSEASSLGTTLGGGPRFIDLEKTKTTQALEITSLKKRVKKLKKKQRSRTHKLKRLYKVGLTAKVDSSKDDQSLDDAEMFDLNDSHGEEVFVKKEVMDKEVSAAGEVNAASIATTV</sequence>
<name>A0A699IZU1_TANCI</name>
<evidence type="ECO:0000256" key="1">
    <source>
        <dbReference type="SAM" id="MobiDB-lite"/>
    </source>
</evidence>
<feature type="region of interest" description="Disordered" evidence="1">
    <location>
        <begin position="318"/>
        <end position="401"/>
    </location>
</feature>
<organism evidence="2">
    <name type="scientific">Tanacetum cinerariifolium</name>
    <name type="common">Dalmatian daisy</name>
    <name type="synonym">Chrysanthemum cinerariifolium</name>
    <dbReference type="NCBI Taxonomy" id="118510"/>
    <lineage>
        <taxon>Eukaryota</taxon>
        <taxon>Viridiplantae</taxon>
        <taxon>Streptophyta</taxon>
        <taxon>Embryophyta</taxon>
        <taxon>Tracheophyta</taxon>
        <taxon>Spermatophyta</taxon>
        <taxon>Magnoliopsida</taxon>
        <taxon>eudicotyledons</taxon>
        <taxon>Gunneridae</taxon>
        <taxon>Pentapetalae</taxon>
        <taxon>asterids</taxon>
        <taxon>campanulids</taxon>
        <taxon>Asterales</taxon>
        <taxon>Asteraceae</taxon>
        <taxon>Asteroideae</taxon>
        <taxon>Anthemideae</taxon>
        <taxon>Anthemidinae</taxon>
        <taxon>Tanacetum</taxon>
    </lineage>
</organism>
<feature type="compositionally biased region" description="Polar residues" evidence="1">
    <location>
        <begin position="324"/>
        <end position="336"/>
    </location>
</feature>
<protein>
    <recommendedName>
        <fullName evidence="3">Xylulose kinase-1</fullName>
    </recommendedName>
</protein>
<comment type="caution">
    <text evidence="2">The sequence shown here is derived from an EMBL/GenBank/DDBJ whole genome shotgun (WGS) entry which is preliminary data.</text>
</comment>
<proteinExistence type="predicted"/>
<feature type="non-terminal residue" evidence="2">
    <location>
        <position position="498"/>
    </location>
</feature>
<dbReference type="AlphaFoldDB" id="A0A699IZU1"/>
<feature type="region of interest" description="Disordered" evidence="1">
    <location>
        <begin position="115"/>
        <end position="143"/>
    </location>
</feature>
<feature type="compositionally biased region" description="Low complexity" evidence="1">
    <location>
        <begin position="337"/>
        <end position="347"/>
    </location>
</feature>
<accession>A0A699IZU1</accession>
<feature type="compositionally biased region" description="Polar residues" evidence="1">
    <location>
        <begin position="134"/>
        <end position="143"/>
    </location>
</feature>
<evidence type="ECO:0008006" key="3">
    <source>
        <dbReference type="Google" id="ProtNLM"/>
    </source>
</evidence>
<feature type="compositionally biased region" description="Polar residues" evidence="1">
    <location>
        <begin position="359"/>
        <end position="392"/>
    </location>
</feature>
<gene>
    <name evidence="2" type="ORF">Tci_571153</name>
</gene>
<reference evidence="2" key="1">
    <citation type="journal article" date="2019" name="Sci. Rep.">
        <title>Draft genome of Tanacetum cinerariifolium, the natural source of mosquito coil.</title>
        <authorList>
            <person name="Yamashiro T."/>
            <person name="Shiraishi A."/>
            <person name="Satake H."/>
            <person name="Nakayama K."/>
        </authorList>
    </citation>
    <scope>NUCLEOTIDE SEQUENCE</scope>
</reference>
<evidence type="ECO:0000313" key="2">
    <source>
        <dbReference type="EMBL" id="GEZ99180.1"/>
    </source>
</evidence>
<dbReference type="EMBL" id="BKCJ010352519">
    <property type="protein sequence ID" value="GEZ99180.1"/>
    <property type="molecule type" value="Genomic_DNA"/>
</dbReference>